<evidence type="ECO:0000256" key="1">
    <source>
        <dbReference type="SAM" id="Phobius"/>
    </source>
</evidence>
<evidence type="ECO:0000313" key="4">
    <source>
        <dbReference type="Proteomes" id="UP000538666"/>
    </source>
</evidence>
<dbReference type="EMBL" id="JACHEK010000002">
    <property type="protein sequence ID" value="MBB6143103.1"/>
    <property type="molecule type" value="Genomic_DNA"/>
</dbReference>
<feature type="transmembrane region" description="Helical" evidence="1">
    <location>
        <begin position="183"/>
        <end position="202"/>
    </location>
</feature>
<accession>A0A841JP89</accession>
<dbReference type="AlphaFoldDB" id="A0A841JP89"/>
<dbReference type="InterPro" id="IPR002656">
    <property type="entry name" value="Acyl_transf_3_dom"/>
</dbReference>
<keyword evidence="4" id="KW-1185">Reference proteome</keyword>
<dbReference type="PANTHER" id="PTHR23028">
    <property type="entry name" value="ACETYLTRANSFERASE"/>
    <property type="match status" value="1"/>
</dbReference>
<dbReference type="GO" id="GO:0016020">
    <property type="term" value="C:membrane"/>
    <property type="evidence" value="ECO:0007669"/>
    <property type="project" value="TreeGrafter"/>
</dbReference>
<name>A0A841JP89_9BACT</name>
<dbReference type="InterPro" id="IPR050879">
    <property type="entry name" value="Acyltransferase_3"/>
</dbReference>
<sequence length="380" mass="43815">MIKIQRITSSGTFLPEIDGLRFAAILMVIIVHLHASLVHNGAVLSPLTGRDMELNLWSKRGVELFFVISGFILGLPFARHYIYGDAPIRLKKYFLRRLTRLEPPYIINLLFCFAVLVGAHQMKFGFAIPHLLASMFYLHTLVYGYMSSINGVSWSLEVEVQFYCLVPIITTIYGIGNTWTRRATLLSCILISSIWGLYFTGHRFHGTVLYYLPYFLAGLLCADFHLSWVKKEKHIAWDLVSVVCWTLMWMMSQQQTHLFLPPLLMVLVISTFRSHICSRFFSMKWITAIGGMCYTIYLYHYVLISSIGRVLKRVHIGNNFGAYYVLQASIMLPIVLVICVVLFVTIERPCMDHHWPSELRGRFWRDPGKNMLEPDPSRNS</sequence>
<feature type="transmembrane region" description="Helical" evidence="1">
    <location>
        <begin position="324"/>
        <end position="346"/>
    </location>
</feature>
<evidence type="ECO:0000313" key="3">
    <source>
        <dbReference type="EMBL" id="MBB6143103.1"/>
    </source>
</evidence>
<dbReference type="Pfam" id="PF01757">
    <property type="entry name" value="Acyl_transf_3"/>
    <property type="match status" value="1"/>
</dbReference>
<comment type="caution">
    <text evidence="3">The sequence shown here is derived from an EMBL/GenBank/DDBJ whole genome shotgun (WGS) entry which is preliminary data.</text>
</comment>
<protein>
    <submittedName>
        <fullName evidence="3">Peptidoglycan/LPS O-acetylase OafA/YrhL</fullName>
    </submittedName>
</protein>
<feature type="transmembrane region" description="Helical" evidence="1">
    <location>
        <begin position="285"/>
        <end position="304"/>
    </location>
</feature>
<dbReference type="RefSeq" id="WP_050062034.1">
    <property type="nucleotide sequence ID" value="NZ_JACHEK010000002.1"/>
</dbReference>
<dbReference type="OrthoDB" id="9796461at2"/>
<reference evidence="3 4" key="1">
    <citation type="submission" date="2020-08" db="EMBL/GenBank/DDBJ databases">
        <title>Genomic Encyclopedia of Type Strains, Phase IV (KMG-IV): sequencing the most valuable type-strain genomes for metagenomic binning, comparative biology and taxonomic classification.</title>
        <authorList>
            <person name="Goeker M."/>
        </authorList>
    </citation>
    <scope>NUCLEOTIDE SEQUENCE [LARGE SCALE GENOMIC DNA]</scope>
    <source>
        <strain evidence="3 4">DSM 103733</strain>
    </source>
</reference>
<dbReference type="PANTHER" id="PTHR23028:SF53">
    <property type="entry name" value="ACYL_TRANSF_3 DOMAIN-CONTAINING PROTEIN"/>
    <property type="match status" value="1"/>
</dbReference>
<feature type="transmembrane region" description="Helical" evidence="1">
    <location>
        <begin position="158"/>
        <end position="176"/>
    </location>
</feature>
<feature type="transmembrane region" description="Helical" evidence="1">
    <location>
        <begin position="103"/>
        <end position="119"/>
    </location>
</feature>
<gene>
    <name evidence="3" type="ORF">HNQ77_001047</name>
</gene>
<feature type="transmembrane region" description="Helical" evidence="1">
    <location>
        <begin position="208"/>
        <end position="228"/>
    </location>
</feature>
<dbReference type="GO" id="GO:0016747">
    <property type="term" value="F:acyltransferase activity, transferring groups other than amino-acyl groups"/>
    <property type="evidence" value="ECO:0007669"/>
    <property type="project" value="InterPro"/>
</dbReference>
<feature type="domain" description="Acyltransferase 3" evidence="2">
    <location>
        <begin position="15"/>
        <end position="343"/>
    </location>
</feature>
<organism evidence="3 4">
    <name type="scientific">Silvibacterium bohemicum</name>
    <dbReference type="NCBI Taxonomy" id="1577686"/>
    <lineage>
        <taxon>Bacteria</taxon>
        <taxon>Pseudomonadati</taxon>
        <taxon>Acidobacteriota</taxon>
        <taxon>Terriglobia</taxon>
        <taxon>Terriglobales</taxon>
        <taxon>Acidobacteriaceae</taxon>
        <taxon>Silvibacterium</taxon>
    </lineage>
</organism>
<keyword evidence="1" id="KW-0812">Transmembrane</keyword>
<keyword evidence="1" id="KW-1133">Transmembrane helix</keyword>
<feature type="transmembrane region" description="Helical" evidence="1">
    <location>
        <begin position="64"/>
        <end position="83"/>
    </location>
</feature>
<feature type="transmembrane region" description="Helical" evidence="1">
    <location>
        <begin position="126"/>
        <end position="146"/>
    </location>
</feature>
<keyword evidence="1" id="KW-0472">Membrane</keyword>
<feature type="transmembrane region" description="Helical" evidence="1">
    <location>
        <begin position="20"/>
        <end position="43"/>
    </location>
</feature>
<proteinExistence type="predicted"/>
<evidence type="ECO:0000259" key="2">
    <source>
        <dbReference type="Pfam" id="PF01757"/>
    </source>
</evidence>
<dbReference type="Proteomes" id="UP000538666">
    <property type="component" value="Unassembled WGS sequence"/>
</dbReference>
<dbReference type="GO" id="GO:0009103">
    <property type="term" value="P:lipopolysaccharide biosynthetic process"/>
    <property type="evidence" value="ECO:0007669"/>
    <property type="project" value="TreeGrafter"/>
</dbReference>
<feature type="transmembrane region" description="Helical" evidence="1">
    <location>
        <begin position="258"/>
        <end position="276"/>
    </location>
</feature>